<reference evidence="1 2" key="1">
    <citation type="submission" date="2024-01" db="EMBL/GenBank/DDBJ databases">
        <title>Genome assemblies of Stephania.</title>
        <authorList>
            <person name="Yang L."/>
        </authorList>
    </citation>
    <scope>NUCLEOTIDE SEQUENCE [LARGE SCALE GENOMIC DNA]</scope>
    <source>
        <strain evidence="1">YNDBR</strain>
        <tissue evidence="1">Leaf</tissue>
    </source>
</reference>
<dbReference type="EMBL" id="JBBNAF010000013">
    <property type="protein sequence ID" value="KAK9087387.1"/>
    <property type="molecule type" value="Genomic_DNA"/>
</dbReference>
<evidence type="ECO:0000313" key="1">
    <source>
        <dbReference type="EMBL" id="KAK9087387.1"/>
    </source>
</evidence>
<protein>
    <submittedName>
        <fullName evidence="1">Uncharacterized protein</fullName>
    </submittedName>
</protein>
<comment type="caution">
    <text evidence="1">The sequence shown here is derived from an EMBL/GenBank/DDBJ whole genome shotgun (WGS) entry which is preliminary data.</text>
</comment>
<keyword evidence="2" id="KW-1185">Reference proteome</keyword>
<proteinExistence type="predicted"/>
<dbReference type="Proteomes" id="UP001420932">
    <property type="component" value="Unassembled WGS sequence"/>
</dbReference>
<name>A0AAP0HJV2_9MAGN</name>
<gene>
    <name evidence="1" type="ORF">Syun_029781</name>
</gene>
<accession>A0AAP0HJV2</accession>
<organism evidence="1 2">
    <name type="scientific">Stephania yunnanensis</name>
    <dbReference type="NCBI Taxonomy" id="152371"/>
    <lineage>
        <taxon>Eukaryota</taxon>
        <taxon>Viridiplantae</taxon>
        <taxon>Streptophyta</taxon>
        <taxon>Embryophyta</taxon>
        <taxon>Tracheophyta</taxon>
        <taxon>Spermatophyta</taxon>
        <taxon>Magnoliopsida</taxon>
        <taxon>Ranunculales</taxon>
        <taxon>Menispermaceae</taxon>
        <taxon>Menispermoideae</taxon>
        <taxon>Cissampelideae</taxon>
        <taxon>Stephania</taxon>
    </lineage>
</organism>
<sequence>MEDYLRETSDEREVFQIDPEIFIALNEGENEMKTNVISDKLDKLQIESEEDQSLVLVKPPTRPRTFATPYKGVEVKERLHIFDTVDTFVLDYPDAKYSFVLEVPNELLNRK</sequence>
<evidence type="ECO:0000313" key="2">
    <source>
        <dbReference type="Proteomes" id="UP001420932"/>
    </source>
</evidence>
<dbReference type="AlphaFoldDB" id="A0AAP0HJV2"/>